<dbReference type="AlphaFoldDB" id="A0A9W8XZK3"/>
<dbReference type="InterPro" id="IPR051468">
    <property type="entry name" value="Fungal_SecMetab_SDRs"/>
</dbReference>
<evidence type="ECO:0008006" key="4">
    <source>
        <dbReference type="Google" id="ProtNLM"/>
    </source>
</evidence>
<dbReference type="InterPro" id="IPR002347">
    <property type="entry name" value="SDR_fam"/>
</dbReference>
<comment type="similarity">
    <text evidence="1">Belongs to the short-chain dehydrogenases/reductases (SDR) family.</text>
</comment>
<organism evidence="2 3">
    <name type="scientific">Neocucurbitaria cava</name>
    <dbReference type="NCBI Taxonomy" id="798079"/>
    <lineage>
        <taxon>Eukaryota</taxon>
        <taxon>Fungi</taxon>
        <taxon>Dikarya</taxon>
        <taxon>Ascomycota</taxon>
        <taxon>Pezizomycotina</taxon>
        <taxon>Dothideomycetes</taxon>
        <taxon>Pleosporomycetidae</taxon>
        <taxon>Pleosporales</taxon>
        <taxon>Pleosporineae</taxon>
        <taxon>Cucurbitariaceae</taxon>
        <taxon>Neocucurbitaria</taxon>
    </lineage>
</organism>
<proteinExistence type="inferred from homology"/>
<dbReference type="Proteomes" id="UP001140560">
    <property type="component" value="Unassembled WGS sequence"/>
</dbReference>
<dbReference type="OrthoDB" id="1933717at2759"/>
<comment type="caution">
    <text evidence="2">The sequence shown here is derived from an EMBL/GenBank/DDBJ whole genome shotgun (WGS) entry which is preliminary data.</text>
</comment>
<name>A0A9W8XZK3_9PLEO</name>
<dbReference type="PANTHER" id="PTHR43544">
    <property type="entry name" value="SHORT-CHAIN DEHYDROGENASE/REDUCTASE"/>
    <property type="match status" value="1"/>
</dbReference>
<keyword evidence="3" id="KW-1185">Reference proteome</keyword>
<evidence type="ECO:0000256" key="1">
    <source>
        <dbReference type="ARBA" id="ARBA00006484"/>
    </source>
</evidence>
<protein>
    <recommendedName>
        <fullName evidence="4">NAD(P)-binding protein</fullName>
    </recommendedName>
</protein>
<evidence type="ECO:0000313" key="3">
    <source>
        <dbReference type="Proteomes" id="UP001140560"/>
    </source>
</evidence>
<sequence>MVNNSIVLITGGNTGIGFESVKALYASPQAHTILMGSRSVDKAKQAISTLQSEIADSKSEIVPLQIDIEDDTSIENAFKEVESKWGRVDSLVNNAGGAFDSIMLRDPSASGIREAWQKAYSVNVASTEVFTQQFAPLLLKSSNSRLLFITSGLSSLNTCAGGFMAKTMKASPAKGWPKPTTGPSMIAYRSSKTALNMMMLEWNRLLEVDGVKVFSISPGFLATNLGGAGPEHLKHAGAGDPSVGGTFIKDVVEGKRDNDAGKVIDKDGVQPW</sequence>
<dbReference type="PRINTS" id="PR00081">
    <property type="entry name" value="GDHRDH"/>
</dbReference>
<dbReference type="SUPFAM" id="SSF51735">
    <property type="entry name" value="NAD(P)-binding Rossmann-fold domains"/>
    <property type="match status" value="1"/>
</dbReference>
<gene>
    <name evidence="2" type="ORF">N0V83_010273</name>
</gene>
<dbReference type="EMBL" id="JAPEUY010000020">
    <property type="protein sequence ID" value="KAJ4363153.1"/>
    <property type="molecule type" value="Genomic_DNA"/>
</dbReference>
<dbReference type="InterPro" id="IPR036291">
    <property type="entry name" value="NAD(P)-bd_dom_sf"/>
</dbReference>
<dbReference type="PANTHER" id="PTHR43544:SF32">
    <property type="entry name" value="CHAIN DEHYDROGENASE, PUTATIVE (AFU_ORTHOLOGUE AFUA_5G01530)-RELATED"/>
    <property type="match status" value="1"/>
</dbReference>
<reference evidence="2" key="1">
    <citation type="submission" date="2022-10" db="EMBL/GenBank/DDBJ databases">
        <title>Tapping the CABI collections for fungal endophytes: first genome assemblies for Collariella, Neodidymelliopsis, Ascochyta clinopodiicola, Didymella pomorum, Didymosphaeria variabile, Neocosmospora piperis and Neocucurbitaria cava.</title>
        <authorList>
            <person name="Hill R."/>
        </authorList>
    </citation>
    <scope>NUCLEOTIDE SEQUENCE</scope>
    <source>
        <strain evidence="2">IMI 356814</strain>
    </source>
</reference>
<accession>A0A9W8XZK3</accession>
<dbReference type="GO" id="GO:0019748">
    <property type="term" value="P:secondary metabolic process"/>
    <property type="evidence" value="ECO:0007669"/>
    <property type="project" value="TreeGrafter"/>
</dbReference>
<dbReference type="GO" id="GO:0016491">
    <property type="term" value="F:oxidoreductase activity"/>
    <property type="evidence" value="ECO:0007669"/>
    <property type="project" value="TreeGrafter"/>
</dbReference>
<dbReference type="Gene3D" id="3.40.50.720">
    <property type="entry name" value="NAD(P)-binding Rossmann-like Domain"/>
    <property type="match status" value="1"/>
</dbReference>
<dbReference type="Pfam" id="PF00106">
    <property type="entry name" value="adh_short"/>
    <property type="match status" value="1"/>
</dbReference>
<evidence type="ECO:0000313" key="2">
    <source>
        <dbReference type="EMBL" id="KAJ4363153.1"/>
    </source>
</evidence>
<dbReference type="GO" id="GO:0005737">
    <property type="term" value="C:cytoplasm"/>
    <property type="evidence" value="ECO:0007669"/>
    <property type="project" value="TreeGrafter"/>
</dbReference>